<name>A0AAV4LEU5_9BACL</name>
<evidence type="ECO:0000313" key="3">
    <source>
        <dbReference type="Proteomes" id="UP001057291"/>
    </source>
</evidence>
<evidence type="ECO:0000313" key="2">
    <source>
        <dbReference type="EMBL" id="GIM45957.1"/>
    </source>
</evidence>
<dbReference type="RefSeq" id="WP_282199115.1">
    <property type="nucleotide sequence ID" value="NZ_BOQE01000001.1"/>
</dbReference>
<dbReference type="Pfam" id="PF07030">
    <property type="entry name" value="Phage_Mu_Gp36"/>
    <property type="match status" value="1"/>
</dbReference>
<dbReference type="Proteomes" id="UP001057291">
    <property type="component" value="Unassembled WGS sequence"/>
</dbReference>
<feature type="region of interest" description="Disordered" evidence="1">
    <location>
        <begin position="107"/>
        <end position="135"/>
    </location>
</feature>
<dbReference type="AlphaFoldDB" id="A0AAV4LEU5"/>
<evidence type="ECO:0000256" key="1">
    <source>
        <dbReference type="SAM" id="MobiDB-lite"/>
    </source>
</evidence>
<keyword evidence="3" id="KW-1185">Reference proteome</keyword>
<evidence type="ECO:0008006" key="4">
    <source>
        <dbReference type="Google" id="ProtNLM"/>
    </source>
</evidence>
<proteinExistence type="predicted"/>
<dbReference type="InterPro" id="IPR009752">
    <property type="entry name" value="Phage_Mu_GpJ"/>
</dbReference>
<gene>
    <name evidence="2" type="ORF">DNHGIG_15060</name>
</gene>
<comment type="caution">
    <text evidence="2">The sequence shown here is derived from an EMBL/GenBank/DDBJ whole genome shotgun (WGS) entry which is preliminary data.</text>
</comment>
<sequence>MYCSPQDVLSTHELLNSEDFSDEMVEQFIRDAQTMIDSVLKEQYVVPLQDPVPDIIRVICKYKAAALLLTLHFSGVNYREDTPLSVHYERLADRQLERVIEKDLLNGEPGVTRQQPPVRESRPRMASTTPNKSAVQRALHQFDRASRDPWGLIP</sequence>
<accession>A0AAV4LEU5</accession>
<dbReference type="EMBL" id="BOQE01000001">
    <property type="protein sequence ID" value="GIM45957.1"/>
    <property type="molecule type" value="Genomic_DNA"/>
</dbReference>
<reference evidence="2" key="1">
    <citation type="journal article" date="2023" name="Int. J. Syst. Evol. Microbiol.">
        <title>Collibacillus ludicampi gen. nov., sp. nov., a new soil bacterium of the family Alicyclobacillaceae.</title>
        <authorList>
            <person name="Jojima T."/>
            <person name="Ioku Y."/>
            <person name="Fukuta Y."/>
            <person name="Shirasaka N."/>
            <person name="Matsumura Y."/>
            <person name="Mori M."/>
        </authorList>
    </citation>
    <scope>NUCLEOTIDE SEQUENCE</scope>
    <source>
        <strain evidence="2">TP075</strain>
    </source>
</reference>
<protein>
    <recommendedName>
        <fullName evidence="4">DUF1320 domain-containing protein</fullName>
    </recommendedName>
</protein>
<organism evidence="2 3">
    <name type="scientific">Collibacillus ludicampi</name>
    <dbReference type="NCBI Taxonomy" id="2771369"/>
    <lineage>
        <taxon>Bacteria</taxon>
        <taxon>Bacillati</taxon>
        <taxon>Bacillota</taxon>
        <taxon>Bacilli</taxon>
        <taxon>Bacillales</taxon>
        <taxon>Alicyclobacillaceae</taxon>
        <taxon>Collibacillus</taxon>
    </lineage>
</organism>